<evidence type="ECO:0000313" key="2">
    <source>
        <dbReference type="Proteomes" id="UP000827092"/>
    </source>
</evidence>
<comment type="caution">
    <text evidence="1">The sequence shown here is derived from an EMBL/GenBank/DDBJ whole genome shotgun (WGS) entry which is preliminary data.</text>
</comment>
<dbReference type="EMBL" id="JAFNEN010006446">
    <property type="protein sequence ID" value="KAG8155929.1"/>
    <property type="molecule type" value="Genomic_DNA"/>
</dbReference>
<gene>
    <name evidence="1" type="ORF">JTE90_009305</name>
</gene>
<dbReference type="Proteomes" id="UP000827092">
    <property type="component" value="Unassembled WGS sequence"/>
</dbReference>
<sequence length="80" mass="9190">MRPHERCWFALDIESVFGRTMAHGSRKFAKECVTTHRPKQLALKWMNAPALGPITGPLRQSFPREGFTPQWSRRVAVGVR</sequence>
<name>A0AAV6TDB8_9ARAC</name>
<organism evidence="1 2">
    <name type="scientific">Oedothorax gibbosus</name>
    <dbReference type="NCBI Taxonomy" id="931172"/>
    <lineage>
        <taxon>Eukaryota</taxon>
        <taxon>Metazoa</taxon>
        <taxon>Ecdysozoa</taxon>
        <taxon>Arthropoda</taxon>
        <taxon>Chelicerata</taxon>
        <taxon>Arachnida</taxon>
        <taxon>Araneae</taxon>
        <taxon>Araneomorphae</taxon>
        <taxon>Entelegynae</taxon>
        <taxon>Araneoidea</taxon>
        <taxon>Linyphiidae</taxon>
        <taxon>Erigoninae</taxon>
        <taxon>Oedothorax</taxon>
    </lineage>
</organism>
<evidence type="ECO:0000313" key="1">
    <source>
        <dbReference type="EMBL" id="KAG8155929.1"/>
    </source>
</evidence>
<accession>A0AAV6TDB8</accession>
<proteinExistence type="predicted"/>
<keyword evidence="2" id="KW-1185">Reference proteome</keyword>
<dbReference type="AlphaFoldDB" id="A0AAV6TDB8"/>
<protein>
    <submittedName>
        <fullName evidence="1">Uncharacterized protein</fullName>
    </submittedName>
</protein>
<reference evidence="1 2" key="1">
    <citation type="journal article" date="2022" name="Nat. Ecol. Evol.">
        <title>A masculinizing supergene underlies an exaggerated male reproductive morph in a spider.</title>
        <authorList>
            <person name="Hendrickx F."/>
            <person name="De Corte Z."/>
            <person name="Sonet G."/>
            <person name="Van Belleghem S.M."/>
            <person name="Kostlbacher S."/>
            <person name="Vangestel C."/>
        </authorList>
    </citation>
    <scope>NUCLEOTIDE SEQUENCE [LARGE SCALE GENOMIC DNA]</scope>
    <source>
        <strain evidence="1">W744_W776</strain>
    </source>
</reference>